<dbReference type="AlphaFoldDB" id="A0A815KUN1"/>
<sequence length="996" mass="114531">AASLLPKYNSLTRCHDLPVNDANVTFVICLQRESNKQHSYNFYTSSSFCQKNYSSYGDTIDLFSLSSSTIDLFLQSLTNLFNSKDAQLFPPEPNFLWIGSNLTQNLSNNQFWCPEQCQPKNPTGKFLILKLRCQYDNNSNKSCITTRHTHWDRAPFICIINQTLKKEQEKKQELIPVSPSYSSKILVLFAKSKSAGIFLDDTIVFYDSASCLVVRTRTHQYTFCFRRQVCTQGATSAFCTAKFQAYDVCQKEKNNSNLLSIENDDEYQLINNIVSRYGHETLMNSDGTIKNKNVPRAQWIWIDGLRDSNNIYHWNISGDVLTTINDKYWCNTMTNCSGGKGRDHVILNIICQPNEKDLQVCLSSRPKSEPGPFICKRTLTKNEEPISNYTFLKNSTIPTSTTTITPTTTPVIPPYEKHSTLIYYDEERCLNVESGSHIYTFCLRRQTCPLKKQAFCTKWTTAQEACQSLDKDSNLLTIDNEEERILITDIMKNYINETRLTFSGRSNQHYGFANFVWIDGVQQTDSLIYLWKNGLESIPDSLWCSKKNCNQMNRERVMINLLCNKNNSLICLSTHYEWKLAPYICKRIRPKDQCQISINYNHTGELLVLSANRTKASIKCRHPDYSEDIKIEYQCDTETKKWISIYKNNNFTCPEYKIPPLATSAPTLESTTKIIPATSTPISYTASSTTTSLSYIAPSTTTVVKDSGCSQMELSLLISQLPTQFRYIQPTKLSSYSPYFYNVRLSCYFNQSIEMTYRCDLPTKRWIYINGSIDSFRNCYPPCNNTERYNLLNKYFTTYEQSQIRTRYIEKYKSLLIQCLSVIDRQWKSINYKCGTMSITVFQWYKIHSCFQPIITTTPPPPTTVATQFPLSLGVAELKPLCPSVVVRGSPCEYEVGQYVHDKNGCIRKLCPSLSHLCNTIRCPSDRRCRVVVCKSCIHTDYLQAVCESPTVPSLCELEKRLLLLNNTESINQWIHQTISVVQQYAKKQQQRLTLS</sequence>
<dbReference type="Proteomes" id="UP000663881">
    <property type="component" value="Unassembled WGS sequence"/>
</dbReference>
<reference evidence="2" key="1">
    <citation type="submission" date="2021-02" db="EMBL/GenBank/DDBJ databases">
        <authorList>
            <person name="Nowell W R."/>
        </authorList>
    </citation>
    <scope>NUCLEOTIDE SEQUENCE</scope>
</reference>
<evidence type="ECO:0000313" key="3">
    <source>
        <dbReference type="EMBL" id="CAF4055888.1"/>
    </source>
</evidence>
<dbReference type="EMBL" id="CAJNON010000881">
    <property type="protein sequence ID" value="CAF1397956.1"/>
    <property type="molecule type" value="Genomic_DNA"/>
</dbReference>
<evidence type="ECO:0000313" key="2">
    <source>
        <dbReference type="EMBL" id="CAF1397956.1"/>
    </source>
</evidence>
<accession>A0A815KUN1</accession>
<dbReference type="InterPro" id="IPR016187">
    <property type="entry name" value="CTDL_fold"/>
</dbReference>
<dbReference type="PROSITE" id="PS50041">
    <property type="entry name" value="C_TYPE_LECTIN_2"/>
    <property type="match status" value="1"/>
</dbReference>
<name>A0A815KUN1_9BILA</name>
<dbReference type="Proteomes" id="UP000663891">
    <property type="component" value="Unassembled WGS sequence"/>
</dbReference>
<evidence type="ECO:0000259" key="1">
    <source>
        <dbReference type="PROSITE" id="PS50041"/>
    </source>
</evidence>
<proteinExistence type="predicted"/>
<dbReference type="InterPro" id="IPR016186">
    <property type="entry name" value="C-type_lectin-like/link_sf"/>
</dbReference>
<dbReference type="CDD" id="cd00037">
    <property type="entry name" value="CLECT"/>
    <property type="match status" value="1"/>
</dbReference>
<organism evidence="2 4">
    <name type="scientific">Adineta steineri</name>
    <dbReference type="NCBI Taxonomy" id="433720"/>
    <lineage>
        <taxon>Eukaryota</taxon>
        <taxon>Metazoa</taxon>
        <taxon>Spiralia</taxon>
        <taxon>Gnathifera</taxon>
        <taxon>Rotifera</taxon>
        <taxon>Eurotatoria</taxon>
        <taxon>Bdelloidea</taxon>
        <taxon>Adinetida</taxon>
        <taxon>Adinetidae</taxon>
        <taxon>Adineta</taxon>
    </lineage>
</organism>
<comment type="caution">
    <text evidence="2">The sequence shown here is derived from an EMBL/GenBank/DDBJ whole genome shotgun (WGS) entry which is preliminary data.</text>
</comment>
<dbReference type="InterPro" id="IPR001304">
    <property type="entry name" value="C-type_lectin-like"/>
</dbReference>
<protein>
    <recommendedName>
        <fullName evidence="1">C-type lectin domain-containing protein</fullName>
    </recommendedName>
</protein>
<dbReference type="OrthoDB" id="10027348at2759"/>
<feature type="non-terminal residue" evidence="2">
    <location>
        <position position="996"/>
    </location>
</feature>
<dbReference type="SUPFAM" id="SSF56436">
    <property type="entry name" value="C-type lectin-like"/>
    <property type="match status" value="2"/>
</dbReference>
<gene>
    <name evidence="3" type="ORF">OKA104_LOCUS33080</name>
    <name evidence="2" type="ORF">VCS650_LOCUS36327</name>
</gene>
<dbReference type="EMBL" id="CAJOAY010004127">
    <property type="protein sequence ID" value="CAF4055888.1"/>
    <property type="molecule type" value="Genomic_DNA"/>
</dbReference>
<evidence type="ECO:0000313" key="4">
    <source>
        <dbReference type="Proteomes" id="UP000663891"/>
    </source>
</evidence>
<dbReference type="Gene3D" id="3.10.100.10">
    <property type="entry name" value="Mannose-Binding Protein A, subunit A"/>
    <property type="match status" value="2"/>
</dbReference>
<dbReference type="SMART" id="SM00034">
    <property type="entry name" value="CLECT"/>
    <property type="match status" value="2"/>
</dbReference>
<feature type="domain" description="C-type lectin" evidence="1">
    <location>
        <begin position="459"/>
        <end position="572"/>
    </location>
</feature>